<reference evidence="18" key="1">
    <citation type="submission" date="2022-11" db="EMBL/GenBank/DDBJ databases">
        <authorList>
            <person name="Kikuchi T."/>
        </authorList>
    </citation>
    <scope>NUCLEOTIDE SEQUENCE</scope>
    <source>
        <strain evidence="18">PS1010</strain>
    </source>
</reference>
<dbReference type="GO" id="GO:0036376">
    <property type="term" value="P:sodium ion export across plasma membrane"/>
    <property type="evidence" value="ECO:0007669"/>
    <property type="project" value="TreeGrafter"/>
</dbReference>
<dbReference type="SMART" id="SM00831">
    <property type="entry name" value="Cation_ATPase_N"/>
    <property type="match status" value="1"/>
</dbReference>
<evidence type="ECO:0000256" key="9">
    <source>
        <dbReference type="ARBA" id="ARBA00022958"/>
    </source>
</evidence>
<dbReference type="GO" id="GO:0006883">
    <property type="term" value="P:intracellular sodium ion homeostasis"/>
    <property type="evidence" value="ECO:0007669"/>
    <property type="project" value="TreeGrafter"/>
</dbReference>
<dbReference type="Gene3D" id="3.40.1110.10">
    <property type="entry name" value="Calcium-transporting ATPase, cytoplasmic domain N"/>
    <property type="match status" value="1"/>
</dbReference>
<dbReference type="InterPro" id="IPR008250">
    <property type="entry name" value="ATPase_P-typ_transduc_dom_A_sf"/>
</dbReference>
<feature type="transmembrane region" description="Helical" evidence="16">
    <location>
        <begin position="948"/>
        <end position="965"/>
    </location>
</feature>
<keyword evidence="7 16" id="KW-0547">Nucleotide-binding</keyword>
<keyword evidence="16" id="KW-0479">Metal-binding</keyword>
<dbReference type="Pfam" id="PF00690">
    <property type="entry name" value="Cation_ATPase_N"/>
    <property type="match status" value="1"/>
</dbReference>
<gene>
    <name evidence="18" type="ORF">CAMP_LOCUS10575</name>
</gene>
<dbReference type="PRINTS" id="PR00119">
    <property type="entry name" value="CATATPASE"/>
</dbReference>
<dbReference type="Gene3D" id="2.70.150.10">
    <property type="entry name" value="Calcium-transporting ATPase, cytoplasmic transduction domain A"/>
    <property type="match status" value="1"/>
</dbReference>
<feature type="transmembrane region" description="Helical" evidence="16">
    <location>
        <begin position="116"/>
        <end position="135"/>
    </location>
</feature>
<keyword evidence="8 16" id="KW-0067">ATP-binding</keyword>
<dbReference type="InterPro" id="IPR050510">
    <property type="entry name" value="Cation_transp_ATPase_P-type"/>
</dbReference>
<evidence type="ECO:0000256" key="4">
    <source>
        <dbReference type="ARBA" id="ARBA00022538"/>
    </source>
</evidence>
<dbReference type="NCBIfam" id="TIGR01106">
    <property type="entry name" value="ATPase-IIC_X-K"/>
    <property type="match status" value="1"/>
</dbReference>
<name>A0A9P1N1W0_9PELO</name>
<dbReference type="GO" id="GO:0005391">
    <property type="term" value="F:P-type sodium:potassium-exchanging transporter activity"/>
    <property type="evidence" value="ECO:0007669"/>
    <property type="project" value="TreeGrafter"/>
</dbReference>
<dbReference type="OrthoDB" id="3352408at2759"/>
<dbReference type="Pfam" id="PF00122">
    <property type="entry name" value="E1-E2_ATPase"/>
    <property type="match status" value="1"/>
</dbReference>
<dbReference type="FunFam" id="3.40.50.1000:FF:000083">
    <property type="entry name" value="Sodium/potassium-transporting ATPase subunit alpha"/>
    <property type="match status" value="1"/>
</dbReference>
<dbReference type="InterPro" id="IPR044492">
    <property type="entry name" value="P_typ_ATPase_HD_dom"/>
</dbReference>
<accession>A0A9P1N1W0</accession>
<keyword evidence="9 16" id="KW-0630">Potassium</keyword>
<evidence type="ECO:0000256" key="14">
    <source>
        <dbReference type="ARBA" id="ARBA00037422"/>
    </source>
</evidence>
<comment type="similarity">
    <text evidence="2 16">Belongs to the cation transport ATPase (P-type) (TC 3.A.3) family. Type IIC subfamily.</text>
</comment>
<dbReference type="GO" id="GO:0016887">
    <property type="term" value="F:ATP hydrolysis activity"/>
    <property type="evidence" value="ECO:0007669"/>
    <property type="project" value="InterPro"/>
</dbReference>
<feature type="transmembrane region" description="Helical" evidence="16">
    <location>
        <begin position="977"/>
        <end position="996"/>
    </location>
</feature>
<feature type="transmembrane region" description="Helical" evidence="16">
    <location>
        <begin position="785"/>
        <end position="805"/>
    </location>
</feature>
<feature type="transmembrane region" description="Helical" evidence="16">
    <location>
        <begin position="280"/>
        <end position="301"/>
    </location>
</feature>
<dbReference type="SFLD" id="SFLDS00003">
    <property type="entry name" value="Haloacid_Dehalogenase"/>
    <property type="match status" value="1"/>
</dbReference>
<evidence type="ECO:0000256" key="13">
    <source>
        <dbReference type="ARBA" id="ARBA00023136"/>
    </source>
</evidence>
<keyword evidence="4 16" id="KW-0633">Potassium transport</keyword>
<dbReference type="AlphaFoldDB" id="A0A9P1N1W0"/>
<dbReference type="SUPFAM" id="SSF56784">
    <property type="entry name" value="HAD-like"/>
    <property type="match status" value="1"/>
</dbReference>
<organism evidence="18 19">
    <name type="scientific">Caenorhabditis angaria</name>
    <dbReference type="NCBI Taxonomy" id="860376"/>
    <lineage>
        <taxon>Eukaryota</taxon>
        <taxon>Metazoa</taxon>
        <taxon>Ecdysozoa</taxon>
        <taxon>Nematoda</taxon>
        <taxon>Chromadorea</taxon>
        <taxon>Rhabditida</taxon>
        <taxon>Rhabditina</taxon>
        <taxon>Rhabditomorpha</taxon>
        <taxon>Rhabditoidea</taxon>
        <taxon>Rhabditidae</taxon>
        <taxon>Peloderinae</taxon>
        <taxon>Caenorhabditis</taxon>
    </lineage>
</organism>
<feature type="transmembrane region" description="Helical" evidence="16">
    <location>
        <begin position="307"/>
        <end position="335"/>
    </location>
</feature>
<evidence type="ECO:0000256" key="6">
    <source>
        <dbReference type="ARBA" id="ARBA00022692"/>
    </source>
</evidence>
<proteinExistence type="inferred from homology"/>
<dbReference type="InterPro" id="IPR018303">
    <property type="entry name" value="ATPase_P-typ_P_site"/>
</dbReference>
<dbReference type="PANTHER" id="PTHR43294:SF18">
    <property type="entry name" value="SODIUM_POTASSIUM-TRANSPORTING ATPASE SUBUNIT ALPHA"/>
    <property type="match status" value="1"/>
</dbReference>
<dbReference type="Gene3D" id="3.40.50.1000">
    <property type="entry name" value="HAD superfamily/HAD-like"/>
    <property type="match status" value="1"/>
</dbReference>
<dbReference type="FunFam" id="1.20.1110.10:FF:000038">
    <property type="entry name" value="Sodium/potassium-transporting ATPase subunit alpha"/>
    <property type="match status" value="1"/>
</dbReference>
<dbReference type="SFLD" id="SFLDG00002">
    <property type="entry name" value="C1.7:_P-type_atpase_like"/>
    <property type="match status" value="1"/>
</dbReference>
<dbReference type="PROSITE" id="PS00154">
    <property type="entry name" value="ATPASE_E1_E2"/>
    <property type="match status" value="1"/>
</dbReference>
<evidence type="ECO:0000256" key="16">
    <source>
        <dbReference type="RuleBase" id="RU362084"/>
    </source>
</evidence>
<dbReference type="Pfam" id="PF13246">
    <property type="entry name" value="Cation_ATPase"/>
    <property type="match status" value="1"/>
</dbReference>
<evidence type="ECO:0000313" key="18">
    <source>
        <dbReference type="EMBL" id="CAI5447938.1"/>
    </source>
</evidence>
<dbReference type="EMBL" id="CANHGI010000004">
    <property type="protein sequence ID" value="CAI5447938.1"/>
    <property type="molecule type" value="Genomic_DNA"/>
</dbReference>
<evidence type="ECO:0000256" key="7">
    <source>
        <dbReference type="ARBA" id="ARBA00022741"/>
    </source>
</evidence>
<dbReference type="FunFam" id="3.40.1110.10:FF:000001">
    <property type="entry name" value="Sodium/potassium-transporting ATPase subunit alpha"/>
    <property type="match status" value="1"/>
</dbReference>
<sequence>MVFGCFKKKGKAGSKSLDELKRDIVIDDHEVPLETLLNRYSTSVTAGITESDAAQRLSRDGPNALTPPKQTPQWVKLCGSVFGGFNFLLWCASIASGIGYYMDVTTSEDDVPKDNLYMAVILATVVSVTGLFDFYQDRKSGSLMDSFANMIPPKTLVVRDGQTKEIEVKELVVGDLVRFRGGDRVPADLRVTLARGLKVDNSSLTGESDPQTRNTKFTSKNPLETKNLCLFSTSVLEGSGEGIVVLTGDRTVVGRIAALTTQVDSGPTPLAKEISHFIKIISVVAFTVGIAFFALALVYEYPIIKAIVFFMGIVVANVPEGIVPTVTVALTLTAVKMRKKFCLVKKLQAVETLGSTSTICSDKTGTLTQNRMTVTHLWFDGEIRDAEVLPPNDHFRGEKKYGQNESYQKLMRCATLCSRSHFRVPEYDVPLAKRVVNGDASEVAIMRYCEMIRGDGQVDEYRKQFPKLSEIPFNSTNKYQVSLHPMQNQNQNLLVMKGAPEKILKICSTYYQNGETKNVSKKFEKEFVKAYETLGSYGERVLGFCDLELNPNKYPLGFQFDTENVNFPIKNLRFLGLIAMIDPPRPGVPEAVRVCQNAGIRVVMVTGDHPITAKAIATQVHIIEEDEDVTQIIDHDPKYNTANDEIYGKGRLRKTSAIVVHGEQLATMSPKTLKTIVTNYQQIVFARTSPAQKLQIVEAFQEAGNVVGVTGDGVNDAPALRKADIGIAMGIAGTDVSKQAADMILLNDNFASIVTGVEEGRLIFDNLKKSIAYTLTSNIPEITPFMSYVLLGLPLPMSIVAILMIDLGTDLWPAISFAYEVPESDIMQRAPRNPKHDNLVNKRLVMFSYMQIGAIQACAGFTTYFVLMMSNGWFPKDLLGISEQWENKYIEDLEDSYGQQWSYEARKSLESSCYGTFFFTIVVTQWADLLASKTRKNSLVMQGLENQSLNGAMIFTVFLSTFVLNTPYVNTVLGVQAFRIEIAFLALPYALIIVFYDEWRKFCVRKWPSGYVYKETYY</sequence>
<dbReference type="GO" id="GO:1990573">
    <property type="term" value="P:potassium ion import across plasma membrane"/>
    <property type="evidence" value="ECO:0007669"/>
    <property type="project" value="TreeGrafter"/>
</dbReference>
<dbReference type="PANTHER" id="PTHR43294">
    <property type="entry name" value="SODIUM/POTASSIUM-TRANSPORTING ATPASE SUBUNIT ALPHA"/>
    <property type="match status" value="1"/>
</dbReference>
<dbReference type="Gene3D" id="1.20.1110.10">
    <property type="entry name" value="Calcium-transporting ATPase, transmembrane domain"/>
    <property type="match status" value="1"/>
</dbReference>
<dbReference type="SFLD" id="SFLDF00027">
    <property type="entry name" value="p-type_atpase"/>
    <property type="match status" value="1"/>
</dbReference>
<comment type="subunit">
    <text evidence="15">The sodium/potassium-transporting ATPase is composed of a catalytic alpha subunit, an auxiliary non-catalytic beta subunit and an additional regulatory subunit.</text>
</comment>
<evidence type="ECO:0000313" key="19">
    <source>
        <dbReference type="Proteomes" id="UP001152747"/>
    </source>
</evidence>
<keyword evidence="6 16" id="KW-0812">Transmembrane</keyword>
<comment type="function">
    <text evidence="14">This is the catalytic component of the active enzyme, which catalyzes the hydrolysis of ATP coupled with the exchange of sodium and potassium ions across the plasma membrane. This action creates the electrochemical gradient of sodium and potassium ions, providing the energy for active transport of various nutrients.</text>
</comment>
<dbReference type="InterPro" id="IPR059000">
    <property type="entry name" value="ATPase_P-type_domA"/>
</dbReference>
<dbReference type="InterPro" id="IPR005775">
    <property type="entry name" value="P-type_ATPase_IIC"/>
</dbReference>
<keyword evidence="10" id="KW-1278">Translocase</keyword>
<dbReference type="FunFam" id="2.70.150.10:FF:000003">
    <property type="entry name" value="Sodium/potassium-transporting ATPase subunit alpha"/>
    <property type="match status" value="1"/>
</dbReference>
<dbReference type="GO" id="GO:0043226">
    <property type="term" value="C:organelle"/>
    <property type="evidence" value="ECO:0007669"/>
    <property type="project" value="UniProtKB-ARBA"/>
</dbReference>
<dbReference type="PRINTS" id="PR00121">
    <property type="entry name" value="NAKATPASE"/>
</dbReference>
<protein>
    <recommendedName>
        <fullName evidence="16">Sodium/potassium-transporting ATPase subunit alpha</fullName>
    </recommendedName>
</protein>
<evidence type="ECO:0000256" key="8">
    <source>
        <dbReference type="ARBA" id="ARBA00022840"/>
    </source>
</evidence>
<dbReference type="Pfam" id="PF00689">
    <property type="entry name" value="Cation_ATPase_C"/>
    <property type="match status" value="1"/>
</dbReference>
<evidence type="ECO:0000256" key="15">
    <source>
        <dbReference type="ARBA" id="ARBA00038795"/>
    </source>
</evidence>
<keyword evidence="13 16" id="KW-0472">Membrane</keyword>
<dbReference type="GO" id="GO:0046872">
    <property type="term" value="F:metal ion binding"/>
    <property type="evidence" value="ECO:0007669"/>
    <property type="project" value="UniProtKB-KW"/>
</dbReference>
<dbReference type="InterPro" id="IPR006068">
    <property type="entry name" value="ATPase_P-typ_cation-transptr_C"/>
</dbReference>
<dbReference type="NCBIfam" id="TIGR01494">
    <property type="entry name" value="ATPase_P-type"/>
    <property type="match status" value="2"/>
</dbReference>
<evidence type="ECO:0000259" key="17">
    <source>
        <dbReference type="SMART" id="SM00831"/>
    </source>
</evidence>
<dbReference type="InterPro" id="IPR036412">
    <property type="entry name" value="HAD-like_sf"/>
</dbReference>
<evidence type="ECO:0000256" key="2">
    <source>
        <dbReference type="ARBA" id="ARBA00006934"/>
    </source>
</evidence>
<evidence type="ECO:0000256" key="10">
    <source>
        <dbReference type="ARBA" id="ARBA00022967"/>
    </source>
</evidence>
<dbReference type="InterPro" id="IPR023298">
    <property type="entry name" value="ATPase_P-typ_TM_dom_sf"/>
</dbReference>
<dbReference type="SUPFAM" id="SSF81665">
    <property type="entry name" value="Calcium ATPase, transmembrane domain M"/>
    <property type="match status" value="1"/>
</dbReference>
<keyword evidence="11 16" id="KW-1133">Transmembrane helix</keyword>
<keyword evidence="19" id="KW-1185">Reference proteome</keyword>
<comment type="subcellular location">
    <subcellularLocation>
        <location evidence="16">Cell membrane</location>
        <topology evidence="16">Multi-pass membrane protein</topology>
    </subcellularLocation>
    <subcellularLocation>
        <location evidence="1">Membrane</location>
        <topology evidence="1">Multi-pass membrane protein</topology>
    </subcellularLocation>
</comment>
<keyword evidence="3 16" id="KW-0813">Transport</keyword>
<feature type="domain" description="Cation-transporting P-type ATPase N-terminal" evidence="17">
    <location>
        <begin position="27"/>
        <end position="101"/>
    </location>
</feature>
<keyword evidence="12 16" id="KW-0406">Ion transport</keyword>
<dbReference type="GO" id="GO:0098797">
    <property type="term" value="C:plasma membrane protein complex"/>
    <property type="evidence" value="ECO:0007669"/>
    <property type="project" value="UniProtKB-ARBA"/>
</dbReference>
<keyword evidence="5" id="KW-0597">Phosphoprotein</keyword>
<dbReference type="GO" id="GO:0005524">
    <property type="term" value="F:ATP binding"/>
    <property type="evidence" value="ECO:0007669"/>
    <property type="project" value="UniProtKB-KW"/>
</dbReference>
<comment type="caution">
    <text evidence="18">The sequence shown here is derived from an EMBL/GenBank/DDBJ whole genome shotgun (WGS) entry which is preliminary data.</text>
</comment>
<dbReference type="InterPro" id="IPR023299">
    <property type="entry name" value="ATPase_P-typ_cyto_dom_N"/>
</dbReference>
<dbReference type="GO" id="GO:1902600">
    <property type="term" value="P:proton transmembrane transport"/>
    <property type="evidence" value="ECO:0007669"/>
    <property type="project" value="TreeGrafter"/>
</dbReference>
<evidence type="ECO:0000256" key="3">
    <source>
        <dbReference type="ARBA" id="ARBA00022448"/>
    </source>
</evidence>
<dbReference type="GO" id="GO:0030007">
    <property type="term" value="P:intracellular potassium ion homeostasis"/>
    <property type="evidence" value="ECO:0007669"/>
    <property type="project" value="TreeGrafter"/>
</dbReference>
<feature type="transmembrane region" description="Helical" evidence="16">
    <location>
        <begin position="77"/>
        <end position="101"/>
    </location>
</feature>
<dbReference type="GO" id="GO:0090533">
    <property type="term" value="C:cation-transporting ATPase complex"/>
    <property type="evidence" value="ECO:0007669"/>
    <property type="project" value="UniProtKB-ARBA"/>
</dbReference>
<dbReference type="InterPro" id="IPR004014">
    <property type="entry name" value="ATPase_P-typ_cation-transptr_N"/>
</dbReference>
<evidence type="ECO:0000256" key="12">
    <source>
        <dbReference type="ARBA" id="ARBA00023065"/>
    </source>
</evidence>
<evidence type="ECO:0000256" key="1">
    <source>
        <dbReference type="ARBA" id="ARBA00004141"/>
    </source>
</evidence>
<feature type="transmembrane region" description="Helical" evidence="16">
    <location>
        <begin position="846"/>
        <end position="867"/>
    </location>
</feature>
<dbReference type="InterPro" id="IPR023214">
    <property type="entry name" value="HAD_sf"/>
</dbReference>
<dbReference type="Proteomes" id="UP001152747">
    <property type="component" value="Unassembled WGS sequence"/>
</dbReference>
<evidence type="ECO:0000256" key="5">
    <source>
        <dbReference type="ARBA" id="ARBA00022553"/>
    </source>
</evidence>
<evidence type="ECO:0000256" key="11">
    <source>
        <dbReference type="ARBA" id="ARBA00022989"/>
    </source>
</evidence>
<dbReference type="SUPFAM" id="SSF81653">
    <property type="entry name" value="Calcium ATPase, transduction domain A"/>
    <property type="match status" value="1"/>
</dbReference>
<dbReference type="SUPFAM" id="SSF81660">
    <property type="entry name" value="Metal cation-transporting ATPase, ATP-binding domain N"/>
    <property type="match status" value="1"/>
</dbReference>
<dbReference type="InterPro" id="IPR001757">
    <property type="entry name" value="P_typ_ATPase"/>
</dbReference>